<dbReference type="Gene3D" id="1.10.510.10">
    <property type="entry name" value="Transferase(Phosphotransferase) domain 1"/>
    <property type="match status" value="1"/>
</dbReference>
<dbReference type="InterPro" id="IPR013094">
    <property type="entry name" value="AB_hydrolase_3"/>
</dbReference>
<sequence length="927" mass="105631">MKTWGEVTSCIDEWLMLSLNESDTILAEFDKKYSMTEYVLEFDAFSILRICVEKETGTRRAAKIIMRSSLHPEAQFTESKRKKGASIHDEINIMMRLDHPNINHLRDYYETDNAIILLMDFYLGGELLDDTLRNATYKECEIQCIVTQLLSGVQFLHSNGIVHTNLRPDNIFVYDQKDAHKRVTISGFYLAQILPEEECLILVSTSPQYFAPEILMGQGYDESVDVWSCGVIAYTLLCGYTPFHGDSVQATLQNTVNVEYEFRKPDWILQSPFAMDFIRQCLCPKHTRMTVHEALQHPWITQVLGSTEGEVPELTRIPKQSSSPQSKTELLKSQIQGLVALQSLRNQNQAGTNRGIPMLDNVIEQLQARVKKLDHSLSKEDTCSETRCANAPTDKKACEKDENISKQSSYTGHFIRESTAESQQVSHSSDTIQVLNKLLEQYRTGKLPAYSRVDPKAELQPKEDLTFKKAIRSVPAILNRGYSFGSALLSHLVYGPPKKSWGVEMSILTRMIREFAEENTDLASIQGLQQFVELVRFLPIPEDGLITPVTFRVKRRNLRGFLTEYDEQETGKRELTGEWIVGKQTWRRLQSEWQSGNRSRSERVILYVHGGAYYIMSATTHRPLTVAISKYCECRVFCVNYRLAPETIFPGALQDVVYSYLRLTDDLHIPANNIVLAADSAGAGLGVALMMYLRDNDYPLPSGAMLMSPWVDLTLSCDSWETNKEFDYLPRPWRGNHMNPINAYLGPNMDKYLMHPYVSPLFGEMKGLPPMLVQSGDAERLRDEGVLFCHKCALAGVPVRHEIYEDCVHVFQFFLFLDASRKAFQSMRHFMRKVLDHRKKRKAFVVTEDVREQLDQEMSGTGSEEPVEPGSPSSHQRPAEEGRAGGIWQQTLEGLGPEGDEDMETWELDNDEEEEEAQAQHNKSVSQ</sequence>
<comment type="catalytic activity">
    <reaction evidence="3">
        <text>a diacylglycerol + H2O = a monoacylglycerol + a fatty acid + H(+)</text>
        <dbReference type="Rhea" id="RHEA:32731"/>
        <dbReference type="ChEBI" id="CHEBI:15377"/>
        <dbReference type="ChEBI" id="CHEBI:15378"/>
        <dbReference type="ChEBI" id="CHEBI:17408"/>
        <dbReference type="ChEBI" id="CHEBI:18035"/>
        <dbReference type="ChEBI" id="CHEBI:28868"/>
    </reaction>
</comment>
<dbReference type="Gene3D" id="3.30.200.20">
    <property type="entry name" value="Phosphorylase Kinase, domain 1"/>
    <property type="match status" value="1"/>
</dbReference>
<accession>A0A3G2S9A7</accession>
<evidence type="ECO:0000259" key="6">
    <source>
        <dbReference type="PROSITE" id="PS50011"/>
    </source>
</evidence>
<keyword evidence="7" id="KW-0418">Kinase</keyword>
<dbReference type="InterPro" id="IPR002168">
    <property type="entry name" value="Lipase_GDXG_HIS_AS"/>
</dbReference>
<dbReference type="GO" id="GO:0005524">
    <property type="term" value="F:ATP binding"/>
    <property type="evidence" value="ECO:0007669"/>
    <property type="project" value="InterPro"/>
</dbReference>
<dbReference type="FunFam" id="3.40.50.1820:FF:000252">
    <property type="entry name" value="Related to calmodulin-dependent protein kinase"/>
    <property type="match status" value="1"/>
</dbReference>
<dbReference type="PROSITE" id="PS50011">
    <property type="entry name" value="PROTEIN_KINASE_DOM"/>
    <property type="match status" value="1"/>
</dbReference>
<dbReference type="SUPFAM" id="SSF53474">
    <property type="entry name" value="alpha/beta-Hydrolases"/>
    <property type="match status" value="1"/>
</dbReference>
<proteinExistence type="inferred from homology"/>
<gene>
    <name evidence="7" type="primary">mlkA</name>
    <name evidence="7" type="ORF">DNF11_3480</name>
</gene>
<evidence type="ECO:0000313" key="8">
    <source>
        <dbReference type="Proteomes" id="UP000269793"/>
    </source>
</evidence>
<feature type="compositionally biased region" description="Acidic residues" evidence="5">
    <location>
        <begin position="898"/>
        <end position="917"/>
    </location>
</feature>
<comment type="catalytic activity">
    <reaction evidence="4">
        <text>a monoacylglycerol + H2O = glycerol + a fatty acid + H(+)</text>
        <dbReference type="Rhea" id="RHEA:15245"/>
        <dbReference type="ChEBI" id="CHEBI:15377"/>
        <dbReference type="ChEBI" id="CHEBI:15378"/>
        <dbReference type="ChEBI" id="CHEBI:17408"/>
        <dbReference type="ChEBI" id="CHEBI:17754"/>
        <dbReference type="ChEBI" id="CHEBI:28868"/>
    </reaction>
</comment>
<dbReference type="GO" id="GO:0047372">
    <property type="term" value="F:monoacylglycerol lipase activity"/>
    <property type="evidence" value="ECO:0007669"/>
    <property type="project" value="RHEA"/>
</dbReference>
<dbReference type="SUPFAM" id="SSF56112">
    <property type="entry name" value="Protein kinase-like (PK-like)"/>
    <property type="match status" value="1"/>
</dbReference>
<dbReference type="Pfam" id="PF00069">
    <property type="entry name" value="Pkinase"/>
    <property type="match status" value="1"/>
</dbReference>
<dbReference type="EMBL" id="CP033153">
    <property type="protein sequence ID" value="AYO44430.1"/>
    <property type="molecule type" value="Genomic_DNA"/>
</dbReference>
<dbReference type="PANTHER" id="PTHR24347">
    <property type="entry name" value="SERINE/THREONINE-PROTEIN KINASE"/>
    <property type="match status" value="1"/>
</dbReference>
<dbReference type="GO" id="GO:0004687">
    <property type="term" value="F:myosin light chain kinase activity"/>
    <property type="evidence" value="ECO:0007669"/>
    <property type="project" value="UniProtKB-EC"/>
</dbReference>
<evidence type="ECO:0000256" key="1">
    <source>
        <dbReference type="ARBA" id="ARBA00010515"/>
    </source>
</evidence>
<keyword evidence="8" id="KW-1185">Reference proteome</keyword>
<dbReference type="Proteomes" id="UP000269793">
    <property type="component" value="Chromosome VI"/>
</dbReference>
<dbReference type="InterPro" id="IPR000719">
    <property type="entry name" value="Prot_kinase_dom"/>
</dbReference>
<evidence type="ECO:0000256" key="3">
    <source>
        <dbReference type="ARBA" id="ARBA00047591"/>
    </source>
</evidence>
<name>A0A3G2S9A7_MALR7</name>
<feature type="region of interest" description="Disordered" evidence="5">
    <location>
        <begin position="854"/>
        <end position="927"/>
    </location>
</feature>
<comment type="similarity">
    <text evidence="1">Belongs to the 'GDXG' lipolytic enzyme family.</text>
</comment>
<dbReference type="PROSITE" id="PS01173">
    <property type="entry name" value="LIPASE_GDXG_HIS"/>
    <property type="match status" value="1"/>
</dbReference>
<dbReference type="InterPro" id="IPR011009">
    <property type="entry name" value="Kinase-like_dom_sf"/>
</dbReference>
<keyword evidence="7" id="KW-0808">Transferase</keyword>
<dbReference type="AlphaFoldDB" id="A0A3G2S9A7"/>
<dbReference type="Gene3D" id="3.40.50.1820">
    <property type="entry name" value="alpha/beta hydrolase"/>
    <property type="match status" value="1"/>
</dbReference>
<dbReference type="GO" id="GO:0120516">
    <property type="term" value="F:diacylglycerol lipase activity"/>
    <property type="evidence" value="ECO:0007669"/>
    <property type="project" value="RHEA"/>
</dbReference>
<keyword evidence="2" id="KW-0378">Hydrolase</keyword>
<evidence type="ECO:0000313" key="7">
    <source>
        <dbReference type="EMBL" id="AYO44430.1"/>
    </source>
</evidence>
<evidence type="ECO:0000256" key="5">
    <source>
        <dbReference type="SAM" id="MobiDB-lite"/>
    </source>
</evidence>
<feature type="compositionally biased region" description="Low complexity" evidence="5">
    <location>
        <begin position="859"/>
        <end position="874"/>
    </location>
</feature>
<reference evidence="7 8" key="1">
    <citation type="submission" date="2018-10" db="EMBL/GenBank/DDBJ databases">
        <title>Complete genome sequence of Malassezia restricta CBS 7877.</title>
        <authorList>
            <person name="Morand S.C."/>
            <person name="Bertignac M."/>
            <person name="Iltis A."/>
            <person name="Kolder I."/>
            <person name="Pirovano W."/>
            <person name="Jourdain R."/>
            <person name="Clavaud C."/>
        </authorList>
    </citation>
    <scope>NUCLEOTIDE SEQUENCE [LARGE SCALE GENOMIC DNA]</scope>
    <source>
        <strain evidence="7 8">CBS 7877</strain>
    </source>
</reference>
<feature type="domain" description="Protein kinase" evidence="6">
    <location>
        <begin position="34"/>
        <end position="300"/>
    </location>
</feature>
<evidence type="ECO:0000256" key="2">
    <source>
        <dbReference type="ARBA" id="ARBA00022801"/>
    </source>
</evidence>
<dbReference type="STRING" id="425264.A0A3G2S9A7"/>
<organism evidence="7 8">
    <name type="scientific">Malassezia restricta (strain ATCC 96810 / NBRC 103918 / CBS 7877)</name>
    <name type="common">Seborrheic dermatitis infection agent</name>
    <dbReference type="NCBI Taxonomy" id="425264"/>
    <lineage>
        <taxon>Eukaryota</taxon>
        <taxon>Fungi</taxon>
        <taxon>Dikarya</taxon>
        <taxon>Basidiomycota</taxon>
        <taxon>Ustilaginomycotina</taxon>
        <taxon>Malasseziomycetes</taxon>
        <taxon>Malasseziales</taxon>
        <taxon>Malasseziaceae</taxon>
        <taxon>Malassezia</taxon>
    </lineage>
</organism>
<dbReference type="EC" id="2.7.11.18" evidence="7"/>
<evidence type="ECO:0000256" key="4">
    <source>
        <dbReference type="ARBA" id="ARBA00048461"/>
    </source>
</evidence>
<dbReference type="VEuPathDB" id="FungiDB:DNF11_3480"/>
<protein>
    <submittedName>
        <fullName evidence="7">Myosin light chain kinase A</fullName>
        <ecNumber evidence="7">2.7.11.18</ecNumber>
    </submittedName>
</protein>
<dbReference type="InterPro" id="IPR029058">
    <property type="entry name" value="AB_hydrolase_fold"/>
</dbReference>
<dbReference type="Pfam" id="PF07859">
    <property type="entry name" value="Abhydrolase_3"/>
    <property type="match status" value="1"/>
</dbReference>
<dbReference type="OrthoDB" id="408631at2759"/>